<dbReference type="InterPro" id="IPR000515">
    <property type="entry name" value="MetI-like"/>
</dbReference>
<comment type="subcellular location">
    <subcellularLocation>
        <location evidence="6">Cell membrane</location>
        <topology evidence="6">Multi-pass membrane protein</topology>
    </subcellularLocation>
    <subcellularLocation>
        <location evidence="1">Membrane</location>
        <topology evidence="1">Multi-pass membrane protein</topology>
    </subcellularLocation>
</comment>
<reference evidence="8" key="2">
    <citation type="submission" date="2020-09" db="EMBL/GenBank/DDBJ databases">
        <authorList>
            <person name="Sun Q."/>
            <person name="Zhou Y."/>
        </authorList>
    </citation>
    <scope>NUCLEOTIDE SEQUENCE</scope>
    <source>
        <strain evidence="8">CGMCC 1.12987</strain>
    </source>
</reference>
<dbReference type="SUPFAM" id="SSF161098">
    <property type="entry name" value="MetI-like"/>
    <property type="match status" value="1"/>
</dbReference>
<gene>
    <name evidence="8" type="ORF">GCM10010916_39730</name>
</gene>
<protein>
    <recommendedName>
        <fullName evidence="7">ABC transmembrane type-1 domain-containing protein</fullName>
    </recommendedName>
</protein>
<proteinExistence type="inferred from homology"/>
<dbReference type="GO" id="GO:0005886">
    <property type="term" value="C:plasma membrane"/>
    <property type="evidence" value="ECO:0007669"/>
    <property type="project" value="UniProtKB-SubCell"/>
</dbReference>
<evidence type="ECO:0000256" key="1">
    <source>
        <dbReference type="ARBA" id="ARBA00004141"/>
    </source>
</evidence>
<evidence type="ECO:0000259" key="7">
    <source>
        <dbReference type="PROSITE" id="PS50928"/>
    </source>
</evidence>
<evidence type="ECO:0000256" key="6">
    <source>
        <dbReference type="RuleBase" id="RU363032"/>
    </source>
</evidence>
<feature type="domain" description="ABC transmembrane type-1" evidence="7">
    <location>
        <begin position="1"/>
        <end position="95"/>
    </location>
</feature>
<dbReference type="AlphaFoldDB" id="A0A917G223"/>
<dbReference type="PANTHER" id="PTHR42729:SF1">
    <property type="entry name" value="OLIGO_DIPEPTIDE TRANSPORT, PERMEASE PROTEIN (DPPC-2)"/>
    <property type="match status" value="1"/>
</dbReference>
<keyword evidence="9" id="KW-1185">Reference proteome</keyword>
<keyword evidence="3" id="KW-0812">Transmembrane</keyword>
<keyword evidence="5" id="KW-0472">Membrane</keyword>
<evidence type="ECO:0000313" key="9">
    <source>
        <dbReference type="Proteomes" id="UP000644756"/>
    </source>
</evidence>
<organism evidence="8 9">
    <name type="scientific">Paenibacillus abyssi</name>
    <dbReference type="NCBI Taxonomy" id="1340531"/>
    <lineage>
        <taxon>Bacteria</taxon>
        <taxon>Bacillati</taxon>
        <taxon>Bacillota</taxon>
        <taxon>Bacilli</taxon>
        <taxon>Bacillales</taxon>
        <taxon>Paenibacillaceae</taxon>
        <taxon>Paenibacillus</taxon>
    </lineage>
</organism>
<evidence type="ECO:0000256" key="3">
    <source>
        <dbReference type="ARBA" id="ARBA00022692"/>
    </source>
</evidence>
<dbReference type="Proteomes" id="UP000644756">
    <property type="component" value="Unassembled WGS sequence"/>
</dbReference>
<evidence type="ECO:0000256" key="5">
    <source>
        <dbReference type="ARBA" id="ARBA00023136"/>
    </source>
</evidence>
<evidence type="ECO:0000313" key="8">
    <source>
        <dbReference type="EMBL" id="GGG18948.1"/>
    </source>
</evidence>
<reference evidence="8" key="1">
    <citation type="journal article" date="2014" name="Int. J. Syst. Evol. Microbiol.">
        <title>Complete genome sequence of Corynebacterium casei LMG S-19264T (=DSM 44701T), isolated from a smear-ripened cheese.</title>
        <authorList>
            <consortium name="US DOE Joint Genome Institute (JGI-PGF)"/>
            <person name="Walter F."/>
            <person name="Albersmeier A."/>
            <person name="Kalinowski J."/>
            <person name="Ruckert C."/>
        </authorList>
    </citation>
    <scope>NUCLEOTIDE SEQUENCE</scope>
    <source>
        <strain evidence="8">CGMCC 1.12987</strain>
    </source>
</reference>
<evidence type="ECO:0000256" key="2">
    <source>
        <dbReference type="ARBA" id="ARBA00022448"/>
    </source>
</evidence>
<dbReference type="PROSITE" id="PS50928">
    <property type="entry name" value="ABC_TM1"/>
    <property type="match status" value="1"/>
</dbReference>
<accession>A0A917G223</accession>
<dbReference type="EMBL" id="BMGR01000015">
    <property type="protein sequence ID" value="GGG18948.1"/>
    <property type="molecule type" value="Genomic_DNA"/>
</dbReference>
<dbReference type="PANTHER" id="PTHR42729">
    <property type="entry name" value="OLIGO/DIPEPTIDE TRANSPORT, PERMEASE PROTEIN (DPPC-2)"/>
    <property type="match status" value="1"/>
</dbReference>
<dbReference type="GO" id="GO:0055085">
    <property type="term" value="P:transmembrane transport"/>
    <property type="evidence" value="ECO:0007669"/>
    <property type="project" value="InterPro"/>
</dbReference>
<keyword evidence="4" id="KW-1133">Transmembrane helix</keyword>
<keyword evidence="2 6" id="KW-0813">Transport</keyword>
<sequence>MTRAVRSHILSLKERDFIVICRVMGMSNFHIIFKELLPNITSYLSINFIMIMRGSFGASVDIMLLFGLHDSTLNQVTLLRVISFLIRLLIFSDAL</sequence>
<dbReference type="InterPro" id="IPR035906">
    <property type="entry name" value="MetI-like_sf"/>
</dbReference>
<evidence type="ECO:0000256" key="4">
    <source>
        <dbReference type="ARBA" id="ARBA00022989"/>
    </source>
</evidence>
<comment type="similarity">
    <text evidence="6">Belongs to the binding-protein-dependent transport system permease family.</text>
</comment>
<comment type="caution">
    <text evidence="8">The sequence shown here is derived from an EMBL/GenBank/DDBJ whole genome shotgun (WGS) entry which is preliminary data.</text>
</comment>
<name>A0A917G223_9BACL</name>
<dbReference type="Pfam" id="PF00528">
    <property type="entry name" value="BPD_transp_1"/>
    <property type="match status" value="1"/>
</dbReference>